<organism evidence="1 2">
    <name type="scientific">Hymenobacter fastidiosus</name>
    <dbReference type="NCBI Taxonomy" id="486264"/>
    <lineage>
        <taxon>Bacteria</taxon>
        <taxon>Pseudomonadati</taxon>
        <taxon>Bacteroidota</taxon>
        <taxon>Cytophagia</taxon>
        <taxon>Cytophagales</taxon>
        <taxon>Hymenobacteraceae</taxon>
        <taxon>Hymenobacter</taxon>
    </lineage>
</organism>
<evidence type="ECO:0000313" key="1">
    <source>
        <dbReference type="EMBL" id="GAA4020349.1"/>
    </source>
</evidence>
<dbReference type="EMBL" id="BAABDJ010000049">
    <property type="protein sequence ID" value="GAA4020349.1"/>
    <property type="molecule type" value="Genomic_DNA"/>
</dbReference>
<keyword evidence="2" id="KW-1185">Reference proteome</keyword>
<comment type="caution">
    <text evidence="1">The sequence shown here is derived from an EMBL/GenBank/DDBJ whole genome shotgun (WGS) entry which is preliminary data.</text>
</comment>
<accession>A0ABP7T329</accession>
<reference evidence="2" key="1">
    <citation type="journal article" date="2019" name="Int. J. Syst. Evol. Microbiol.">
        <title>The Global Catalogue of Microorganisms (GCM) 10K type strain sequencing project: providing services to taxonomists for standard genome sequencing and annotation.</title>
        <authorList>
            <consortium name="The Broad Institute Genomics Platform"/>
            <consortium name="The Broad Institute Genome Sequencing Center for Infectious Disease"/>
            <person name="Wu L."/>
            <person name="Ma J."/>
        </authorList>
    </citation>
    <scope>NUCLEOTIDE SEQUENCE [LARGE SCALE GENOMIC DNA]</scope>
    <source>
        <strain evidence="2">JCM 17224</strain>
    </source>
</reference>
<gene>
    <name evidence="1" type="ORF">GCM10022408_37950</name>
</gene>
<protein>
    <submittedName>
        <fullName evidence="1">Uncharacterized protein</fullName>
    </submittedName>
</protein>
<proteinExistence type="predicted"/>
<sequence>MPRLAAPLCALDGYCYLFLKGWAQAELATDMCLLGTATEFVVRNYWHNPLTWMQAQRDQAAHYPNRTNIDDWAQRILRDYRAQHDNLAIWMAMQGLPDRPW</sequence>
<evidence type="ECO:0000313" key="2">
    <source>
        <dbReference type="Proteomes" id="UP001500567"/>
    </source>
</evidence>
<dbReference type="Proteomes" id="UP001500567">
    <property type="component" value="Unassembled WGS sequence"/>
</dbReference>
<name>A0ABP7T329_9BACT</name>